<dbReference type="VEuPathDB" id="PlasmoDB:PVP01_0003950"/>
<reference evidence="1 2" key="1">
    <citation type="submission" date="2016-07" db="EMBL/GenBank/DDBJ databases">
        <authorList>
            <consortium name="Pathogen Informatics"/>
        </authorList>
    </citation>
    <scope>NUCLEOTIDE SEQUENCE [LARGE SCALE GENOMIC DNA]</scope>
</reference>
<accession>A0A1G4EEX2</accession>
<evidence type="ECO:0000313" key="2">
    <source>
        <dbReference type="Proteomes" id="UP000305196"/>
    </source>
</evidence>
<gene>
    <name evidence="1" type="ORF">PVC01_000103900</name>
</gene>
<dbReference type="AlphaFoldDB" id="A0A1G4EEX2"/>
<sequence length="366" mass="42525">MANILGDEQLHILPTKLYYHLLDDPKWGNCEGESFYSAAKEEIIKKKGLRDDSDKILKALCYVYIKSSRDGFDNNLCNFLYFWLGSILLIKLENKDFFQELILDLFKILINKNGKVCTAPYVYMHKGDFEFVKQFFDISEDYKIYKSQINSYMYCNKNYMSYLDKHIQNYNKFHTECEVESYNRLKKPYCTYFKQYFPNNEHNTLSNMKFQLKEIVTELEQSQDKQRTGEQQEKVLENSEVDELEATLTQQITGVRASNGVYPSNSRPYLNTIFPEIAGNSSPTDNASPSITSKSITGAVSVAGILVPSYLMYNYTSAGTWINKVLGRKTRTNFNPYTDQYLMANFSGPENFNSERSRYNIAYSPE</sequence>
<organism evidence="1 2">
    <name type="scientific">Plasmodium vivax</name>
    <name type="common">malaria parasite P. vivax</name>
    <dbReference type="NCBI Taxonomy" id="5855"/>
    <lineage>
        <taxon>Eukaryota</taxon>
        <taxon>Sar</taxon>
        <taxon>Alveolata</taxon>
        <taxon>Apicomplexa</taxon>
        <taxon>Aconoidasida</taxon>
        <taxon>Haemosporida</taxon>
        <taxon>Plasmodiidae</taxon>
        <taxon>Plasmodium</taxon>
        <taxon>Plasmodium (Plasmodium)</taxon>
    </lineage>
</organism>
<dbReference type="VEuPathDB" id="PlasmoDB:PVW1_000007700"/>
<dbReference type="EMBL" id="FLYI01000486">
    <property type="protein sequence ID" value="SCA82094.1"/>
    <property type="molecule type" value="Genomic_DNA"/>
</dbReference>
<dbReference type="Proteomes" id="UP000305196">
    <property type="component" value="Unassembled WGS sequence"/>
</dbReference>
<dbReference type="Pfam" id="PF05795">
    <property type="entry name" value="Plasmodium_Vir"/>
    <property type="match status" value="1"/>
</dbReference>
<proteinExistence type="predicted"/>
<protein>
    <submittedName>
        <fullName evidence="1">VIR protein</fullName>
    </submittedName>
</protein>
<name>A0A1G4EEX2_PLAVI</name>
<dbReference type="VEuPathDB" id="PlasmoDB:PVPAM_040005600"/>
<dbReference type="VEuPathDB" id="PlasmoDB:PVX_177275"/>
<evidence type="ECO:0000313" key="1">
    <source>
        <dbReference type="EMBL" id="SCA82094.1"/>
    </source>
</evidence>
<dbReference type="InterPro" id="IPR008780">
    <property type="entry name" value="Plasmodium_Vir"/>
</dbReference>